<name>A0A804IRF0_MUSAM</name>
<keyword evidence="5 9" id="KW-1133">Transmembrane helix</keyword>
<feature type="signal peptide" evidence="10">
    <location>
        <begin position="1"/>
        <end position="27"/>
    </location>
</feature>
<keyword evidence="6 9" id="KW-0472">Membrane</keyword>
<evidence type="ECO:0000313" key="12">
    <source>
        <dbReference type="EMBL" id="CAG1842730.1"/>
    </source>
</evidence>
<dbReference type="InterPro" id="IPR032675">
    <property type="entry name" value="LRR_dom_sf"/>
</dbReference>
<evidence type="ECO:0000256" key="2">
    <source>
        <dbReference type="ARBA" id="ARBA00022692"/>
    </source>
</evidence>
<accession>A0A804IRF0</accession>
<organism evidence="13 14">
    <name type="scientific">Musa acuminata subsp. malaccensis</name>
    <name type="common">Wild banana</name>
    <name type="synonym">Musa malaccensis</name>
    <dbReference type="NCBI Taxonomy" id="214687"/>
    <lineage>
        <taxon>Eukaryota</taxon>
        <taxon>Viridiplantae</taxon>
        <taxon>Streptophyta</taxon>
        <taxon>Embryophyta</taxon>
        <taxon>Tracheophyta</taxon>
        <taxon>Spermatophyta</taxon>
        <taxon>Magnoliopsida</taxon>
        <taxon>Liliopsida</taxon>
        <taxon>Zingiberales</taxon>
        <taxon>Musaceae</taxon>
        <taxon>Musa</taxon>
    </lineage>
</organism>
<dbReference type="OMA" id="WAHRYLI"/>
<dbReference type="GO" id="GO:0012505">
    <property type="term" value="C:endomembrane system"/>
    <property type="evidence" value="ECO:0007669"/>
    <property type="project" value="UniProtKB-SubCell"/>
</dbReference>
<evidence type="ECO:0000256" key="5">
    <source>
        <dbReference type="ARBA" id="ARBA00022989"/>
    </source>
</evidence>
<feature type="domain" description="Protein kinase" evidence="11">
    <location>
        <begin position="369"/>
        <end position="625"/>
    </location>
</feature>
<dbReference type="Gene3D" id="1.10.510.10">
    <property type="entry name" value="Transferase(Phosphotransferase) domain 1"/>
    <property type="match status" value="1"/>
</dbReference>
<feature type="compositionally biased region" description="Low complexity" evidence="8">
    <location>
        <begin position="225"/>
        <end position="240"/>
    </location>
</feature>
<dbReference type="InParanoid" id="A0A804IRF0"/>
<dbReference type="OrthoDB" id="291737at2759"/>
<dbReference type="SUPFAM" id="SSF81995">
    <property type="entry name" value="beta-sandwich domain of Sec23/24"/>
    <property type="match status" value="1"/>
</dbReference>
<keyword evidence="3 10" id="KW-0732">Signal</keyword>
<comment type="subcellular location">
    <subcellularLocation>
        <location evidence="7">Endomembrane system</location>
        <topology evidence="7">Single-pass type I membrane protein</topology>
    </subcellularLocation>
</comment>
<dbReference type="GO" id="GO:0005524">
    <property type="term" value="F:ATP binding"/>
    <property type="evidence" value="ECO:0007669"/>
    <property type="project" value="InterPro"/>
</dbReference>
<feature type="chain" id="PRO_5033611408" evidence="10">
    <location>
        <begin position="28"/>
        <end position="654"/>
    </location>
</feature>
<dbReference type="Proteomes" id="UP000012960">
    <property type="component" value="Unplaced"/>
</dbReference>
<keyword evidence="1" id="KW-0433">Leucine-rich repeat</keyword>
<feature type="region of interest" description="Disordered" evidence="8">
    <location>
        <begin position="209"/>
        <end position="301"/>
    </location>
</feature>
<dbReference type="AlphaFoldDB" id="A0A804IRF0"/>
<dbReference type="SUPFAM" id="SSF52058">
    <property type="entry name" value="L domain-like"/>
    <property type="match status" value="1"/>
</dbReference>
<dbReference type="InterPro" id="IPR001245">
    <property type="entry name" value="Ser-Thr/Tyr_kinase_cat_dom"/>
</dbReference>
<dbReference type="InterPro" id="IPR013210">
    <property type="entry name" value="LRR_N_plant-typ"/>
</dbReference>
<dbReference type="PRINTS" id="PR01217">
    <property type="entry name" value="PRICHEXTENSN"/>
</dbReference>
<keyword evidence="14" id="KW-1185">Reference proteome</keyword>
<evidence type="ECO:0000259" key="11">
    <source>
        <dbReference type="PROSITE" id="PS50011"/>
    </source>
</evidence>
<dbReference type="SUPFAM" id="SSF56112">
    <property type="entry name" value="Protein kinase-like (PK-like)"/>
    <property type="match status" value="1"/>
</dbReference>
<feature type="compositionally biased region" description="Pro residues" evidence="8">
    <location>
        <begin position="242"/>
        <end position="296"/>
    </location>
</feature>
<dbReference type="PANTHER" id="PTHR46084">
    <property type="entry name" value="PROTEIN MALE DISCOVERER 2"/>
    <property type="match status" value="1"/>
</dbReference>
<evidence type="ECO:0000313" key="14">
    <source>
        <dbReference type="Proteomes" id="UP000012960"/>
    </source>
</evidence>
<dbReference type="InterPro" id="IPR000719">
    <property type="entry name" value="Prot_kinase_dom"/>
</dbReference>
<dbReference type="Gene3D" id="3.80.10.10">
    <property type="entry name" value="Ribonuclease Inhibitor"/>
    <property type="match status" value="1"/>
</dbReference>
<protein>
    <submittedName>
        <fullName evidence="12">(wild Malaysian banana) hypothetical protein</fullName>
    </submittedName>
</protein>
<evidence type="ECO:0000256" key="9">
    <source>
        <dbReference type="SAM" id="Phobius"/>
    </source>
</evidence>
<reference evidence="13" key="2">
    <citation type="submission" date="2021-05" db="UniProtKB">
        <authorList>
            <consortium name="EnsemblPlants"/>
        </authorList>
    </citation>
    <scope>IDENTIFICATION</scope>
    <source>
        <strain evidence="13">subsp. malaccensis</strain>
    </source>
</reference>
<evidence type="ECO:0000256" key="6">
    <source>
        <dbReference type="ARBA" id="ARBA00023136"/>
    </source>
</evidence>
<keyword evidence="2 9" id="KW-0812">Transmembrane</keyword>
<dbReference type="FunFam" id="3.80.10.10:FF:000400">
    <property type="entry name" value="Nuclear pore complex protein NUP107"/>
    <property type="match status" value="1"/>
</dbReference>
<evidence type="ECO:0000256" key="10">
    <source>
        <dbReference type="SAM" id="SignalP"/>
    </source>
</evidence>
<evidence type="ECO:0000256" key="3">
    <source>
        <dbReference type="ARBA" id="ARBA00022729"/>
    </source>
</evidence>
<sequence length="654" mass="71391">MGKRSLGGLSTLLWIYLVCGRWQLSDSLNGEGRALLALKGKVEVDPYGALANWDEEDDDPCSWCGVECTDDGRVVVLNLKNLCLKGTLSPEVGKLIHLNTLILHNNSFYGAVPGVIGELQMLKVLDLGHNNFSGVLPSDLGDVASLETLVLRGNRFAGDLLSVWSKFKMLSEVQVDKELLPSKRQFITMSGDVVGAITRGLLGVEFKQNDDAHDNKNPGAPDPPANLNSLPPRSPPSANLKSPPPPHPPSPLPPPPPPPPPPPHPPSPLPPPPPPPPHPPSPLPPPPPPPPPPPQSHPISSSSSLIISLSVGGVVCFLIVLSVIYLYHKQTKKVVSVMPLMTVLNGQSQKPLVTGVPALRRLELETACEDFSNIIGSLSNCNLYKGTLSSGVEIAVTSAIVTSAKDWSVQDEAHFRKKISDLSKVNHKNFMNLLGHCEEEAPFTRMMVFEYAPSGTLFEHLHIKEAEPLNWTARLRIAMGLAYCLEHMMQLNPPLIPRNLNSSSIYLTEDDAAKISDLEFWNVETEADMASSEITKESSIVYKFGIILLEIVSGRLPYSEDDGLLVLWARSYLSGKRLIKDMVDATLDPVPDEDIDALVEVIQSCIDEDPNERPTMKEVADRMMLITAIPPEEANPKVSPLWWAELQIISSEAT</sequence>
<dbReference type="Pfam" id="PF08263">
    <property type="entry name" value="LRRNT_2"/>
    <property type="match status" value="1"/>
</dbReference>
<evidence type="ECO:0000256" key="8">
    <source>
        <dbReference type="SAM" id="MobiDB-lite"/>
    </source>
</evidence>
<gene>
    <name evidence="12" type="ORF">GSMUA_125250.1</name>
</gene>
<feature type="transmembrane region" description="Helical" evidence="9">
    <location>
        <begin position="305"/>
        <end position="327"/>
    </location>
</feature>
<dbReference type="InterPro" id="IPR001611">
    <property type="entry name" value="Leu-rich_rpt"/>
</dbReference>
<dbReference type="PANTHER" id="PTHR46084:SF44">
    <property type="entry name" value="OS05G0471000 PROTEIN"/>
    <property type="match status" value="1"/>
</dbReference>
<dbReference type="Pfam" id="PF13855">
    <property type="entry name" value="LRR_8"/>
    <property type="match status" value="1"/>
</dbReference>
<evidence type="ECO:0000256" key="7">
    <source>
        <dbReference type="ARBA" id="ARBA00046288"/>
    </source>
</evidence>
<dbReference type="Gene3D" id="3.30.200.20">
    <property type="entry name" value="Phosphorylase Kinase, domain 1"/>
    <property type="match status" value="1"/>
</dbReference>
<dbReference type="PROSITE" id="PS50011">
    <property type="entry name" value="PROTEIN_KINASE_DOM"/>
    <property type="match status" value="1"/>
</dbReference>
<dbReference type="Pfam" id="PF07714">
    <property type="entry name" value="PK_Tyr_Ser-Thr"/>
    <property type="match status" value="2"/>
</dbReference>
<keyword evidence="4" id="KW-0677">Repeat</keyword>
<proteinExistence type="predicted"/>
<dbReference type="GO" id="GO:0004672">
    <property type="term" value="F:protein kinase activity"/>
    <property type="evidence" value="ECO:0007669"/>
    <property type="project" value="InterPro"/>
</dbReference>
<dbReference type="EMBL" id="HG996469">
    <property type="protein sequence ID" value="CAG1842730.1"/>
    <property type="molecule type" value="Genomic_DNA"/>
</dbReference>
<dbReference type="FunFam" id="3.30.200.20:FF:000489">
    <property type="entry name" value="Inactive receptor-like serine/threonine-protein kinase"/>
    <property type="match status" value="1"/>
</dbReference>
<evidence type="ECO:0000313" key="13">
    <source>
        <dbReference type="EnsemblPlants" id="Ma04_p19240.1"/>
    </source>
</evidence>
<dbReference type="InterPro" id="IPR011009">
    <property type="entry name" value="Kinase-like_dom_sf"/>
</dbReference>
<dbReference type="Gramene" id="Ma04_t19240.1">
    <property type="protein sequence ID" value="Ma04_p19240.1"/>
    <property type="gene ID" value="Ma04_g19240"/>
</dbReference>
<dbReference type="EnsemblPlants" id="Ma04_t19240.1">
    <property type="protein sequence ID" value="Ma04_p19240.1"/>
    <property type="gene ID" value="Ma04_g19240"/>
</dbReference>
<evidence type="ECO:0000256" key="4">
    <source>
        <dbReference type="ARBA" id="ARBA00022737"/>
    </source>
</evidence>
<evidence type="ECO:0000256" key="1">
    <source>
        <dbReference type="ARBA" id="ARBA00022614"/>
    </source>
</evidence>
<reference evidence="12" key="1">
    <citation type="submission" date="2021-03" db="EMBL/GenBank/DDBJ databases">
        <authorList>
            <consortium name="Genoscope - CEA"/>
            <person name="William W."/>
        </authorList>
    </citation>
    <scope>NUCLEOTIDE SEQUENCE</scope>
    <source>
        <strain evidence="12">Doubled-haploid Pahang</strain>
    </source>
</reference>